<keyword evidence="3" id="KW-1185">Reference proteome</keyword>
<gene>
    <name evidence="2" type="ORF">FJT64_011116</name>
</gene>
<evidence type="ECO:0000256" key="1">
    <source>
        <dbReference type="SAM" id="Phobius"/>
    </source>
</evidence>
<keyword evidence="1" id="KW-0812">Transmembrane</keyword>
<keyword evidence="1" id="KW-1133">Transmembrane helix</keyword>
<evidence type="ECO:0000313" key="3">
    <source>
        <dbReference type="Proteomes" id="UP000440578"/>
    </source>
</evidence>
<reference evidence="2 3" key="1">
    <citation type="submission" date="2019-07" db="EMBL/GenBank/DDBJ databases">
        <title>Draft genome assembly of a fouling barnacle, Amphibalanus amphitrite (Darwin, 1854): The first reference genome for Thecostraca.</title>
        <authorList>
            <person name="Kim W."/>
        </authorList>
    </citation>
    <scope>NUCLEOTIDE SEQUENCE [LARGE SCALE GENOMIC DNA]</scope>
    <source>
        <strain evidence="2">SNU_AA5</strain>
        <tissue evidence="2">Soma without cirri and trophi</tissue>
    </source>
</reference>
<dbReference type="AlphaFoldDB" id="A0A6A4VC12"/>
<dbReference type="Proteomes" id="UP000440578">
    <property type="component" value="Unassembled WGS sequence"/>
</dbReference>
<feature type="transmembrane region" description="Helical" evidence="1">
    <location>
        <begin position="64"/>
        <end position="90"/>
    </location>
</feature>
<name>A0A6A4VC12_AMPAM</name>
<dbReference type="EMBL" id="VIIS01001935">
    <property type="protein sequence ID" value="KAF0290679.1"/>
    <property type="molecule type" value="Genomic_DNA"/>
</dbReference>
<comment type="caution">
    <text evidence="2">The sequence shown here is derived from an EMBL/GenBank/DDBJ whole genome shotgun (WGS) entry which is preliminary data.</text>
</comment>
<organism evidence="2 3">
    <name type="scientific">Amphibalanus amphitrite</name>
    <name type="common">Striped barnacle</name>
    <name type="synonym">Balanus amphitrite</name>
    <dbReference type="NCBI Taxonomy" id="1232801"/>
    <lineage>
        <taxon>Eukaryota</taxon>
        <taxon>Metazoa</taxon>
        <taxon>Ecdysozoa</taxon>
        <taxon>Arthropoda</taxon>
        <taxon>Crustacea</taxon>
        <taxon>Multicrustacea</taxon>
        <taxon>Cirripedia</taxon>
        <taxon>Thoracica</taxon>
        <taxon>Thoracicalcarea</taxon>
        <taxon>Balanomorpha</taxon>
        <taxon>Balanoidea</taxon>
        <taxon>Balanidae</taxon>
        <taxon>Amphibalaninae</taxon>
        <taxon>Amphibalanus</taxon>
    </lineage>
</organism>
<accession>A0A6A4VC12</accession>
<keyword evidence="1" id="KW-0472">Membrane</keyword>
<protein>
    <submittedName>
        <fullName evidence="2">Uncharacterized protein</fullName>
    </submittedName>
</protein>
<evidence type="ECO:0000313" key="2">
    <source>
        <dbReference type="EMBL" id="KAF0290679.1"/>
    </source>
</evidence>
<sequence>MKILGTSVAMLSSAWPDLSLCRGLHLNNRRRRRELPFSPFSTTVSAWNDFETDYYPVYDWLPKLLIPVLLLLPLLGLLVKAAITLGSLVASEKELRSLSSLDSLSSLAEDVWRAIDEQRASFED</sequence>
<proteinExistence type="predicted"/>